<dbReference type="AlphaFoldDB" id="E4Y3F1"/>
<dbReference type="InParanoid" id="E4Y3F1"/>
<feature type="non-terminal residue" evidence="2">
    <location>
        <position position="1"/>
    </location>
</feature>
<keyword evidence="1" id="KW-0812">Transmembrane</keyword>
<dbReference type="EMBL" id="FN654127">
    <property type="protein sequence ID" value="CBY17811.1"/>
    <property type="molecule type" value="Genomic_DNA"/>
</dbReference>
<protein>
    <submittedName>
        <fullName evidence="2">Uncharacterized protein</fullName>
    </submittedName>
</protein>
<dbReference type="Proteomes" id="UP000001307">
    <property type="component" value="Unassembled WGS sequence"/>
</dbReference>
<reference evidence="2" key="1">
    <citation type="journal article" date="2010" name="Science">
        <title>Plasticity of animal genome architecture unmasked by rapid evolution of a pelagic tunicate.</title>
        <authorList>
            <person name="Denoeud F."/>
            <person name="Henriet S."/>
            <person name="Mungpakdee S."/>
            <person name="Aury J.M."/>
            <person name="Da Silva C."/>
            <person name="Brinkmann H."/>
            <person name="Mikhaleva J."/>
            <person name="Olsen L.C."/>
            <person name="Jubin C."/>
            <person name="Canestro C."/>
            <person name="Bouquet J.M."/>
            <person name="Danks G."/>
            <person name="Poulain J."/>
            <person name="Campsteijn C."/>
            <person name="Adamski M."/>
            <person name="Cross I."/>
            <person name="Yadetie F."/>
            <person name="Muffato M."/>
            <person name="Louis A."/>
            <person name="Butcher S."/>
            <person name="Tsagkogeorga G."/>
            <person name="Konrad A."/>
            <person name="Singh S."/>
            <person name="Jensen M.F."/>
            <person name="Cong E.H."/>
            <person name="Eikeseth-Otteraa H."/>
            <person name="Noel B."/>
            <person name="Anthouard V."/>
            <person name="Porcel B.M."/>
            <person name="Kachouri-Lafond R."/>
            <person name="Nishino A."/>
            <person name="Ugolini M."/>
            <person name="Chourrout P."/>
            <person name="Nishida H."/>
            <person name="Aasland R."/>
            <person name="Huzurbazar S."/>
            <person name="Westhof E."/>
            <person name="Delsuc F."/>
            <person name="Lehrach H."/>
            <person name="Reinhardt R."/>
            <person name="Weissenbach J."/>
            <person name="Roy S.W."/>
            <person name="Artiguenave F."/>
            <person name="Postlethwait J.H."/>
            <person name="Manak J.R."/>
            <person name="Thompson E.M."/>
            <person name="Jaillon O."/>
            <person name="Du Pasquier L."/>
            <person name="Boudinot P."/>
            <person name="Liberles D.A."/>
            <person name="Volff J.N."/>
            <person name="Philippe H."/>
            <person name="Lenhard B."/>
            <person name="Roest Crollius H."/>
            <person name="Wincker P."/>
            <person name="Chourrout D."/>
        </authorList>
    </citation>
    <scope>NUCLEOTIDE SEQUENCE [LARGE SCALE GENOMIC DNA]</scope>
</reference>
<keyword evidence="1" id="KW-0472">Membrane</keyword>
<organism evidence="2">
    <name type="scientific">Oikopleura dioica</name>
    <name type="common">Tunicate</name>
    <dbReference type="NCBI Taxonomy" id="34765"/>
    <lineage>
        <taxon>Eukaryota</taxon>
        <taxon>Metazoa</taxon>
        <taxon>Chordata</taxon>
        <taxon>Tunicata</taxon>
        <taxon>Appendicularia</taxon>
        <taxon>Copelata</taxon>
        <taxon>Oikopleuridae</taxon>
        <taxon>Oikopleura</taxon>
    </lineage>
</organism>
<feature type="transmembrane region" description="Helical" evidence="1">
    <location>
        <begin position="176"/>
        <end position="204"/>
    </location>
</feature>
<accession>E4Y3F1</accession>
<feature type="transmembrane region" description="Helical" evidence="1">
    <location>
        <begin position="7"/>
        <end position="31"/>
    </location>
</feature>
<evidence type="ECO:0000313" key="3">
    <source>
        <dbReference type="Proteomes" id="UP000001307"/>
    </source>
</evidence>
<evidence type="ECO:0000313" key="2">
    <source>
        <dbReference type="EMBL" id="CBY17811.1"/>
    </source>
</evidence>
<proteinExistence type="predicted"/>
<name>E4Y3F1_OIKDI</name>
<feature type="transmembrane region" description="Helical" evidence="1">
    <location>
        <begin position="73"/>
        <end position="96"/>
    </location>
</feature>
<feature type="transmembrane region" description="Helical" evidence="1">
    <location>
        <begin position="37"/>
        <end position="61"/>
    </location>
</feature>
<sequence>CSSAFKWSFEFCCCGIFFAFSSFASLLILLLSSSSSSTLLISFDSISLLSFFKFLFSSCSFLRSSFNFSIRNFFVFSCFWWLASIFLCLLTSSSISAFSLQIFSTFAFVSFFEALMLSSVVCSSFCEVATEIALSESCMTSCTCLISCLFCSLNVSSSNSRSCSKFLRNNTSSWCVFRSMLFSFINIVSVLSSFSLLTSASLIFMSF</sequence>
<evidence type="ECO:0000256" key="1">
    <source>
        <dbReference type="SAM" id="Phobius"/>
    </source>
</evidence>
<feature type="transmembrane region" description="Helical" evidence="1">
    <location>
        <begin position="102"/>
        <end position="126"/>
    </location>
</feature>
<keyword evidence="1" id="KW-1133">Transmembrane helix</keyword>
<keyword evidence="3" id="KW-1185">Reference proteome</keyword>
<gene>
    <name evidence="2" type="ORF">GSOID_T00001506001</name>
</gene>